<evidence type="ECO:0000313" key="5">
    <source>
        <dbReference type="Proteomes" id="UP000019681"/>
    </source>
</evidence>
<dbReference type="Pfam" id="PF13649">
    <property type="entry name" value="Methyltransf_25"/>
    <property type="match status" value="1"/>
</dbReference>
<proteinExistence type="predicted"/>
<comment type="caution">
    <text evidence="4">The sequence shown here is derived from an EMBL/GenBank/DDBJ whole genome shotgun (WGS) entry which is preliminary data.</text>
</comment>
<accession>A0A017RSA3</accession>
<keyword evidence="2 4" id="KW-0808">Transferase</keyword>
<sequence length="199" mass="23045">MNSIKYYDENALEFFNNTVLADMKELYDKFLKYLSKDAHILDAGCGSGRDTKYFLDLGFKVTAIDASKEMVKLSSNFTGQNTLKVSFEEMDFENKFDAIWACASLLHIPKTQMSEVLERFSNALKDNGIIFASFKYGDGQEIKDGRMFNNYNEDTLKKLINDLPLFTILDMWKTKDVREERKNEDWISVIVKKCSINKN</sequence>
<dbReference type="CDD" id="cd02440">
    <property type="entry name" value="AdoMet_MTases"/>
    <property type="match status" value="1"/>
</dbReference>
<dbReference type="PANTHER" id="PTHR43861">
    <property type="entry name" value="TRANS-ACONITATE 2-METHYLTRANSFERASE-RELATED"/>
    <property type="match status" value="1"/>
</dbReference>
<dbReference type="Proteomes" id="UP000019681">
    <property type="component" value="Unassembled WGS sequence"/>
</dbReference>
<keyword evidence="1 4" id="KW-0489">Methyltransferase</keyword>
<reference evidence="4 5" key="1">
    <citation type="journal article" date="2014" name="Genome Announc.">
        <title>Draft Genome Sequence of Fervidicella metallireducens Strain AeBT, an Iron-Reducing Thermoanaerobe from the Great Artesian Basin.</title>
        <authorList>
            <person name="Patel B.K."/>
        </authorList>
    </citation>
    <scope>NUCLEOTIDE SEQUENCE [LARGE SCALE GENOMIC DNA]</scope>
    <source>
        <strain evidence="4 5">AeB</strain>
    </source>
</reference>
<protein>
    <submittedName>
        <fullName evidence="4">Type 11 methyltransferase</fullName>
    </submittedName>
</protein>
<dbReference type="GO" id="GO:0032259">
    <property type="term" value="P:methylation"/>
    <property type="evidence" value="ECO:0007669"/>
    <property type="project" value="UniProtKB-KW"/>
</dbReference>
<dbReference type="Gene3D" id="3.40.50.150">
    <property type="entry name" value="Vaccinia Virus protein VP39"/>
    <property type="match status" value="1"/>
</dbReference>
<dbReference type="STRING" id="1403537.Q428_13075"/>
<dbReference type="PANTHER" id="PTHR43861:SF1">
    <property type="entry name" value="TRANS-ACONITATE 2-METHYLTRANSFERASE"/>
    <property type="match status" value="1"/>
</dbReference>
<evidence type="ECO:0000256" key="1">
    <source>
        <dbReference type="ARBA" id="ARBA00022603"/>
    </source>
</evidence>
<dbReference type="AlphaFoldDB" id="A0A017RSA3"/>
<dbReference type="SUPFAM" id="SSF53335">
    <property type="entry name" value="S-adenosyl-L-methionine-dependent methyltransferases"/>
    <property type="match status" value="1"/>
</dbReference>
<keyword evidence="5" id="KW-1185">Reference proteome</keyword>
<organism evidence="4 5">
    <name type="scientific">Fervidicella metallireducens AeB</name>
    <dbReference type="NCBI Taxonomy" id="1403537"/>
    <lineage>
        <taxon>Bacteria</taxon>
        <taxon>Bacillati</taxon>
        <taxon>Bacillota</taxon>
        <taxon>Clostridia</taxon>
        <taxon>Eubacteriales</taxon>
        <taxon>Clostridiaceae</taxon>
        <taxon>Fervidicella</taxon>
    </lineage>
</organism>
<feature type="domain" description="Methyltransferase" evidence="3">
    <location>
        <begin position="40"/>
        <end position="128"/>
    </location>
</feature>
<dbReference type="OrthoDB" id="9804312at2"/>
<evidence type="ECO:0000256" key="2">
    <source>
        <dbReference type="ARBA" id="ARBA00022679"/>
    </source>
</evidence>
<evidence type="ECO:0000313" key="4">
    <source>
        <dbReference type="EMBL" id="EYE87471.1"/>
    </source>
</evidence>
<evidence type="ECO:0000259" key="3">
    <source>
        <dbReference type="Pfam" id="PF13649"/>
    </source>
</evidence>
<dbReference type="EMBL" id="AZQP01000054">
    <property type="protein sequence ID" value="EYE87471.1"/>
    <property type="molecule type" value="Genomic_DNA"/>
</dbReference>
<gene>
    <name evidence="4" type="ORF">Q428_13075</name>
</gene>
<dbReference type="InterPro" id="IPR041698">
    <property type="entry name" value="Methyltransf_25"/>
</dbReference>
<dbReference type="InterPro" id="IPR029063">
    <property type="entry name" value="SAM-dependent_MTases_sf"/>
</dbReference>
<dbReference type="GO" id="GO:0008168">
    <property type="term" value="F:methyltransferase activity"/>
    <property type="evidence" value="ECO:0007669"/>
    <property type="project" value="UniProtKB-KW"/>
</dbReference>
<name>A0A017RSA3_9CLOT</name>
<dbReference type="RefSeq" id="WP_035381374.1">
    <property type="nucleotide sequence ID" value="NZ_AZQP01000054.1"/>
</dbReference>